<dbReference type="RefSeq" id="WP_265984920.1">
    <property type="nucleotide sequence ID" value="NZ_JAPHAV010000004.1"/>
</dbReference>
<comment type="caution">
    <text evidence="1">The sequence shown here is derived from an EMBL/GenBank/DDBJ whole genome shotgun (WGS) entry which is preliminary data.</text>
</comment>
<evidence type="ECO:0000313" key="2">
    <source>
        <dbReference type="Proteomes" id="UP001301216"/>
    </source>
</evidence>
<dbReference type="Proteomes" id="UP001301216">
    <property type="component" value="Unassembled WGS sequence"/>
</dbReference>
<proteinExistence type="predicted"/>
<organism evidence="1 2">
    <name type="scientific">Ochrobactrum chromiisoli</name>
    <dbReference type="NCBI Taxonomy" id="2993941"/>
    <lineage>
        <taxon>Bacteria</taxon>
        <taxon>Pseudomonadati</taxon>
        <taxon>Pseudomonadota</taxon>
        <taxon>Alphaproteobacteria</taxon>
        <taxon>Hyphomicrobiales</taxon>
        <taxon>Brucellaceae</taxon>
        <taxon>Brucella/Ochrobactrum group</taxon>
        <taxon>Ochrobactrum</taxon>
    </lineage>
</organism>
<accession>A0ABT3QP65</accession>
<protein>
    <recommendedName>
        <fullName evidence="3">Transposase</fullName>
    </recommendedName>
</protein>
<evidence type="ECO:0000313" key="1">
    <source>
        <dbReference type="EMBL" id="MCX2697408.1"/>
    </source>
</evidence>
<reference evidence="1 2" key="1">
    <citation type="submission" date="2022-11" db="EMBL/GenBank/DDBJ databases">
        <title>Brucella sp. YY2X, whole genome shotgun sequencing project.</title>
        <authorList>
            <person name="Yang Y."/>
        </authorList>
    </citation>
    <scope>NUCLEOTIDE SEQUENCE [LARGE SCALE GENOMIC DNA]</scope>
    <source>
        <strain evidence="1 2">YY2X</strain>
    </source>
</reference>
<sequence length="73" mass="7982">MTTGHGELPDLFGIDLCDGKLCYKQGFNKTSFIATGWLQMLRSIPSKLFRKTNNSVMPAAELAKLVDCLSGTT</sequence>
<gene>
    <name evidence="1" type="ORF">OPR82_11610</name>
</gene>
<evidence type="ECO:0008006" key="3">
    <source>
        <dbReference type="Google" id="ProtNLM"/>
    </source>
</evidence>
<dbReference type="EMBL" id="JAPHAV010000004">
    <property type="protein sequence ID" value="MCX2697408.1"/>
    <property type="molecule type" value="Genomic_DNA"/>
</dbReference>
<keyword evidence="2" id="KW-1185">Reference proteome</keyword>
<name>A0ABT3QP65_9HYPH</name>